<feature type="region of interest" description="Disordered" evidence="1">
    <location>
        <begin position="387"/>
        <end position="412"/>
    </location>
</feature>
<feature type="compositionally biased region" description="Polar residues" evidence="1">
    <location>
        <begin position="448"/>
        <end position="463"/>
    </location>
</feature>
<evidence type="ECO:0000256" key="1">
    <source>
        <dbReference type="SAM" id="MobiDB-lite"/>
    </source>
</evidence>
<dbReference type="EMBL" id="LECT01000002">
    <property type="protein sequence ID" value="KLU07800.1"/>
    <property type="molecule type" value="Genomic_DNA"/>
</dbReference>
<organism evidence="2 3">
    <name type="scientific">Rhodopirellula islandica</name>
    <dbReference type="NCBI Taxonomy" id="595434"/>
    <lineage>
        <taxon>Bacteria</taxon>
        <taxon>Pseudomonadati</taxon>
        <taxon>Planctomycetota</taxon>
        <taxon>Planctomycetia</taxon>
        <taxon>Pirellulales</taxon>
        <taxon>Pirellulaceae</taxon>
        <taxon>Rhodopirellula</taxon>
    </lineage>
</organism>
<name>A0A0J1BMT5_RHOIS</name>
<sequence>MWTANSTFRAFLVALILGQTILSPLATAKNPLARLKRLITETKYHGTEPQLGEDGAMECLAEHIDWVEHHIDTYGSVVAKQPDIWGEARLTKHRDEYERMMFREIDAFNATINASISQTDSSFLAQAVALSNAAGATVTPADAPAGGTKTAVANAQLANAKNLETDFTSFGIKTDPKPDTPGISLEPTVLLDQRSRYLKHLHELRRINEGDDTSDSPGYSLNLVRLPVSILPGKITRQGFGAEITVTAQPVISDDLLPTTFQNLVVNDVVDFLGLPMVRLTERLQDFDSKFELLRAFEAKASRDAAQQTVFELDQVFHKYKPASDSSESGFTAEARPYVAGFLENNLAVQQLILEIDRLRDAPALPPNAVADIQHNMDQLMATGSFFNDDQEEGQTPHFDGSLESGSGLEMTPQRALNSNIEKLMQQGENDAANLPSVVMEASRNADQKMSQQPPGEAGTTNLPEARRKELLSSFINSLQRKEVHDVSRYLWAMGQFDDGQYLYDSVQKALAGLAAKADNIQSPAPSGRARRAVNPLNPSSIERVMGIENMVVTAKFFGEAYYGTYIRWAGGTKTTTGQPCQETRVDLLDARRFLNAEVQAAYELLCDPRHLHLYAELASPNSQLASQIRSGHFDGDAAGGLSVEGYRNYFFQKLHGHPSHIDQSEFAGHVTSDGMLMSPPVQLQRDMSDKIASAKTSVEALAWAVVVESALLNERLNRDVRKLANAKEVYSLQTDQEEWFFLPDTVMKTGLGLEELQTSFQSANEVFKEYVRVRWPIHVFAVDPIAQDQNVADVSQRRRELQFAMALGFATGQIGANSLTQFSREMETQIETVSLNRTIVGFGHGRDTFGWRFYPRVQALETPGTLGALRETFMGASRDYDLRNRKIEPGQRECVAVVLMPSFVPYADFDIRTNWFKLTNPKNSALTMKDSLKLSRAITAMRNSRANCSECQHLYREGELRRLLKRVDQLDRELPLQTQRSLVPYENTLGGFEMFNTGVTDLSPELIGWYGAPGINLSSEAGNCGCSIGCIEGTDKLECKDAKTCATLATSLDNLNNSLSTPSLAACEGKGTTLFLVGDNFSVHDTKVLAGGLCIPHVRLISRELMQVTIPHCVNTVELCENGETNTYVSVYIATPYGVTNHLHVPVMGQHKPTVACPPVAASRNSIRPSSLVRDVASNPNRRDAAAVTTNHRPDPVADPFRFASSRNSMPVQQASMLVAAPQTAADPTETIASTFSLLSFSTNADATAMKELMTISNQLSEMESDISQLTTLTNGAASLANQPPQVNVHVNVSENESRRWKENQNELGELPGLKRLRTAVREQWRNCRDQLPGN</sequence>
<evidence type="ECO:0000313" key="3">
    <source>
        <dbReference type="Proteomes" id="UP000036367"/>
    </source>
</evidence>
<gene>
    <name evidence="2" type="ORF">RISK_000173</name>
</gene>
<protein>
    <submittedName>
        <fullName evidence="2">Uncharacterized protein</fullName>
    </submittedName>
</protein>
<feature type="region of interest" description="Disordered" evidence="1">
    <location>
        <begin position="443"/>
        <end position="465"/>
    </location>
</feature>
<reference evidence="2" key="1">
    <citation type="submission" date="2015-05" db="EMBL/GenBank/DDBJ databases">
        <title>Permanent draft genome of Rhodopirellula islandicus K833.</title>
        <authorList>
            <person name="Kizina J."/>
            <person name="Richter M."/>
            <person name="Glockner F.O."/>
            <person name="Harder J."/>
        </authorList>
    </citation>
    <scope>NUCLEOTIDE SEQUENCE [LARGE SCALE GENOMIC DNA]</scope>
    <source>
        <strain evidence="2">K833</strain>
    </source>
</reference>
<dbReference type="OrthoDB" id="212007at2"/>
<accession>A0A0J1BMT5</accession>
<proteinExistence type="predicted"/>
<comment type="caution">
    <text evidence="2">The sequence shown here is derived from an EMBL/GenBank/DDBJ whole genome shotgun (WGS) entry which is preliminary data.</text>
</comment>
<keyword evidence="3" id="KW-1185">Reference proteome</keyword>
<dbReference type="Proteomes" id="UP000036367">
    <property type="component" value="Unassembled WGS sequence"/>
</dbReference>
<dbReference type="RefSeq" id="WP_047812331.1">
    <property type="nucleotide sequence ID" value="NZ_LECT01000002.1"/>
</dbReference>
<evidence type="ECO:0000313" key="2">
    <source>
        <dbReference type="EMBL" id="KLU07800.1"/>
    </source>
</evidence>
<dbReference type="PATRIC" id="fig|595434.4.peg.166"/>